<accession>A0ABS3LJS0</accession>
<keyword evidence="2" id="KW-0479">Metal-binding</keyword>
<keyword evidence="3" id="KW-1185">Reference proteome</keyword>
<dbReference type="GO" id="GO:0008270">
    <property type="term" value="F:zinc ion binding"/>
    <property type="evidence" value="ECO:0007669"/>
    <property type="project" value="UniProtKB-KW"/>
</dbReference>
<comment type="caution">
    <text evidence="2">The sequence shown here is derived from an EMBL/GenBank/DDBJ whole genome shotgun (WGS) entry which is preliminary data.</text>
</comment>
<evidence type="ECO:0000259" key="1">
    <source>
        <dbReference type="Pfam" id="PF10276"/>
    </source>
</evidence>
<evidence type="ECO:0000313" key="3">
    <source>
        <dbReference type="Proteomes" id="UP000664399"/>
    </source>
</evidence>
<sequence>MATTLAHTPAPVPHPRLGHVETILVDSRKIACDGGLGALGHPRVWLKIGGHQAVCPYCSRLFVLQPGAMDSHDH</sequence>
<name>A0ABS3LJS0_9PROT</name>
<protein>
    <submittedName>
        <fullName evidence="2">Zinc-finger domain-containing protein</fullName>
    </submittedName>
</protein>
<organism evidence="2 3">
    <name type="scientific">Acetobacter suratthaniensis</name>
    <dbReference type="NCBI Taxonomy" id="1502841"/>
    <lineage>
        <taxon>Bacteria</taxon>
        <taxon>Pseudomonadati</taxon>
        <taxon>Pseudomonadota</taxon>
        <taxon>Alphaproteobacteria</taxon>
        <taxon>Acetobacterales</taxon>
        <taxon>Acetobacteraceae</taxon>
        <taxon>Acetobacter</taxon>
    </lineage>
</organism>
<dbReference type="Pfam" id="PF10276">
    <property type="entry name" value="zf-CHCC"/>
    <property type="match status" value="1"/>
</dbReference>
<reference evidence="2 3" key="1">
    <citation type="submission" date="2021-03" db="EMBL/GenBank/DDBJ databases">
        <title>The complete genome sequence of Acetobacter suratthaniensis TBRC 1719.</title>
        <authorList>
            <person name="Charoenyingcharoen P."/>
            <person name="Yukphan P."/>
        </authorList>
    </citation>
    <scope>NUCLEOTIDE SEQUENCE [LARGE SCALE GENOMIC DNA]</scope>
    <source>
        <strain evidence="2 3">TBRC 1719</strain>
    </source>
</reference>
<evidence type="ECO:0000313" key="2">
    <source>
        <dbReference type="EMBL" id="MBO1327845.1"/>
    </source>
</evidence>
<proteinExistence type="predicted"/>
<feature type="domain" description="Zinc finger CHCC-type" evidence="1">
    <location>
        <begin position="28"/>
        <end position="62"/>
    </location>
</feature>
<keyword evidence="2" id="KW-0863">Zinc-finger</keyword>
<dbReference type="Proteomes" id="UP000664399">
    <property type="component" value="Unassembled WGS sequence"/>
</dbReference>
<gene>
    <name evidence="2" type="ORF">J2D75_05050</name>
</gene>
<dbReference type="Gene3D" id="2.60.260.40">
    <property type="entry name" value="q5lls5 like domains"/>
    <property type="match status" value="1"/>
</dbReference>
<dbReference type="EMBL" id="JAFVMG010000003">
    <property type="protein sequence ID" value="MBO1327845.1"/>
    <property type="molecule type" value="Genomic_DNA"/>
</dbReference>
<keyword evidence="2" id="KW-0862">Zinc</keyword>
<dbReference type="InterPro" id="IPR019401">
    <property type="entry name" value="Znf_CHCC"/>
</dbReference>
<dbReference type="RefSeq" id="WP_207853474.1">
    <property type="nucleotide sequence ID" value="NZ_JAFVMG010000003.1"/>
</dbReference>